<evidence type="ECO:0000313" key="1">
    <source>
        <dbReference type="EMBL" id="EKO15288.1"/>
    </source>
</evidence>
<gene>
    <name evidence="1" type="ORF">LEP1GSC081_0956</name>
</gene>
<reference evidence="1 2" key="1">
    <citation type="submission" date="2012-10" db="EMBL/GenBank/DDBJ databases">
        <authorList>
            <person name="Harkins D.M."/>
            <person name="Durkin A.S."/>
            <person name="Brinkac L.M."/>
            <person name="Selengut J.D."/>
            <person name="Sanka R."/>
            <person name="DePew J."/>
            <person name="Purushe J."/>
            <person name="Peacock S.J."/>
            <person name="Thaipadungpanit J."/>
            <person name="Wuthiekanun V.W."/>
            <person name="Day N.P."/>
            <person name="Vinetz J.M."/>
            <person name="Sutton G.G."/>
            <person name="Nelson W.C."/>
            <person name="Fouts D.E."/>
        </authorList>
    </citation>
    <scope>NUCLEOTIDE SEQUENCE [LARGE SCALE GENOMIC DNA]</scope>
    <source>
        <strain evidence="1 2">H1</strain>
    </source>
</reference>
<accession>A0A0E2B2C2</accession>
<dbReference type="Proteomes" id="UP000006253">
    <property type="component" value="Unassembled WGS sequence"/>
</dbReference>
<protein>
    <submittedName>
        <fullName evidence="1">HmuY protein</fullName>
    </submittedName>
</protein>
<sequence length="233" mass="26195">MNRFPILKQFLKHICFWFGIFILFHCARQHPAVDQNEVAFKQALLDLQKQIEESTRSKIISTEPNGDGSFTTNIRSVSYDVWIKYNFADKSQAFVPDVSGGWDVGFQRFKLQTNSGLTHSEGQGGACMANPVVTNFEIAASSTSTALGCANVSFSPDTNVSELASGGIQTNYVGNDVLNKWFNYSLAFLQPNYKVFVIRSNTGNEYYLFQITGYYNSEGTSAHPTIRWKQIEY</sequence>
<organism evidence="1 2">
    <name type="scientific">Leptospira kirschneri str. H1</name>
    <dbReference type="NCBI Taxonomy" id="1049966"/>
    <lineage>
        <taxon>Bacteria</taxon>
        <taxon>Pseudomonadati</taxon>
        <taxon>Spirochaetota</taxon>
        <taxon>Spirochaetia</taxon>
        <taxon>Leptospirales</taxon>
        <taxon>Leptospiraceae</taxon>
        <taxon>Leptospira</taxon>
    </lineage>
</organism>
<evidence type="ECO:0000313" key="2">
    <source>
        <dbReference type="Proteomes" id="UP000006253"/>
    </source>
</evidence>
<dbReference type="CDD" id="cd12105">
    <property type="entry name" value="HmuY"/>
    <property type="match status" value="1"/>
</dbReference>
<name>A0A0E2B2C2_9LEPT</name>
<dbReference type="RefSeq" id="WP_004765859.1">
    <property type="nucleotide sequence ID" value="NZ_AHMY02000048.1"/>
</dbReference>
<dbReference type="EMBL" id="AHMY02000048">
    <property type="protein sequence ID" value="EKO15288.1"/>
    <property type="molecule type" value="Genomic_DNA"/>
</dbReference>
<dbReference type="AlphaFoldDB" id="A0A0E2B2C2"/>
<dbReference type="Pfam" id="PF14064">
    <property type="entry name" value="HmuY"/>
    <property type="match status" value="1"/>
</dbReference>
<dbReference type="InterPro" id="IPR025921">
    <property type="entry name" value="HmuY"/>
</dbReference>
<proteinExistence type="predicted"/>
<comment type="caution">
    <text evidence="1">The sequence shown here is derived from an EMBL/GenBank/DDBJ whole genome shotgun (WGS) entry which is preliminary data.</text>
</comment>